<accession>A0A4C1VAZ5</accession>
<sequence length="193" mass="20873">MSHRTRVLRLSHSTMIGLARAALDIVNVLRCSRCGWESLMKGVTLGNVTMSHRTREGCGALDAEAVYMAMASATHEALWLRQVQAELGQELDNALRVYRDNQSAITLASNDCYKPETEIYRYKLLVACMFAVAAAKPSVGVVAPVAYTAPVAAAYTAPVAAAYTAPVAYSAYSAPLAYSAYTYASPYASYLLR</sequence>
<reference evidence="1 2" key="1">
    <citation type="journal article" date="2019" name="Commun. Biol.">
        <title>The bagworm genome reveals a unique fibroin gene that provides high tensile strength.</title>
        <authorList>
            <person name="Kono N."/>
            <person name="Nakamura H."/>
            <person name="Ohtoshi R."/>
            <person name="Tomita M."/>
            <person name="Numata K."/>
            <person name="Arakawa K."/>
        </authorList>
    </citation>
    <scope>NUCLEOTIDE SEQUENCE [LARGE SCALE GENOMIC DNA]</scope>
</reference>
<dbReference type="OrthoDB" id="414945at2759"/>
<proteinExistence type="predicted"/>
<protein>
    <submittedName>
        <fullName evidence="1">Copia protein</fullName>
    </submittedName>
</protein>
<comment type="caution">
    <text evidence="1">The sequence shown here is derived from an EMBL/GenBank/DDBJ whole genome shotgun (WGS) entry which is preliminary data.</text>
</comment>
<dbReference type="EMBL" id="BGZK01000299">
    <property type="protein sequence ID" value="GBP35134.1"/>
    <property type="molecule type" value="Genomic_DNA"/>
</dbReference>
<name>A0A4C1VAZ5_EUMVA</name>
<evidence type="ECO:0000313" key="2">
    <source>
        <dbReference type="Proteomes" id="UP000299102"/>
    </source>
</evidence>
<evidence type="ECO:0000313" key="1">
    <source>
        <dbReference type="EMBL" id="GBP35134.1"/>
    </source>
</evidence>
<keyword evidence="2" id="KW-1185">Reference proteome</keyword>
<gene>
    <name evidence="1" type="primary">GIP</name>
    <name evidence="1" type="ORF">EVAR_28333_1</name>
</gene>
<dbReference type="Proteomes" id="UP000299102">
    <property type="component" value="Unassembled WGS sequence"/>
</dbReference>
<dbReference type="AlphaFoldDB" id="A0A4C1VAZ5"/>
<organism evidence="1 2">
    <name type="scientific">Eumeta variegata</name>
    <name type="common">Bagworm moth</name>
    <name type="synonym">Eumeta japonica</name>
    <dbReference type="NCBI Taxonomy" id="151549"/>
    <lineage>
        <taxon>Eukaryota</taxon>
        <taxon>Metazoa</taxon>
        <taxon>Ecdysozoa</taxon>
        <taxon>Arthropoda</taxon>
        <taxon>Hexapoda</taxon>
        <taxon>Insecta</taxon>
        <taxon>Pterygota</taxon>
        <taxon>Neoptera</taxon>
        <taxon>Endopterygota</taxon>
        <taxon>Lepidoptera</taxon>
        <taxon>Glossata</taxon>
        <taxon>Ditrysia</taxon>
        <taxon>Tineoidea</taxon>
        <taxon>Psychidae</taxon>
        <taxon>Oiketicinae</taxon>
        <taxon>Eumeta</taxon>
    </lineage>
</organism>